<dbReference type="InterPro" id="IPR011333">
    <property type="entry name" value="SKP1/BTB/POZ_sf"/>
</dbReference>
<dbReference type="PROSITE" id="PS50097">
    <property type="entry name" value="BTB"/>
    <property type="match status" value="1"/>
</dbReference>
<dbReference type="PANTHER" id="PTHR11145:SF8">
    <property type="entry name" value="RE57120P"/>
    <property type="match status" value="1"/>
</dbReference>
<proteinExistence type="predicted"/>
<keyword evidence="3" id="KW-1185">Reference proteome</keyword>
<dbReference type="Pfam" id="PF02214">
    <property type="entry name" value="BTB_2"/>
    <property type="match status" value="1"/>
</dbReference>
<organism evidence="2 3">
    <name type="scientific">Triangularia setosa</name>
    <dbReference type="NCBI Taxonomy" id="2587417"/>
    <lineage>
        <taxon>Eukaryota</taxon>
        <taxon>Fungi</taxon>
        <taxon>Dikarya</taxon>
        <taxon>Ascomycota</taxon>
        <taxon>Pezizomycotina</taxon>
        <taxon>Sordariomycetes</taxon>
        <taxon>Sordariomycetidae</taxon>
        <taxon>Sordariales</taxon>
        <taxon>Podosporaceae</taxon>
        <taxon>Triangularia</taxon>
    </lineage>
</organism>
<dbReference type="PANTHER" id="PTHR11145">
    <property type="entry name" value="BTB/POZ DOMAIN-CONTAINING ADAPTER FOR CUL3-MEDIATED RHOA DEGRADATION PROTEIN FAMILY MEMBER"/>
    <property type="match status" value="1"/>
</dbReference>
<feature type="domain" description="BTB" evidence="1">
    <location>
        <begin position="28"/>
        <end position="96"/>
    </location>
</feature>
<gene>
    <name evidence="2" type="ORF">QBC36DRAFT_216321</name>
</gene>
<reference evidence="2" key="2">
    <citation type="submission" date="2023-05" db="EMBL/GenBank/DDBJ databases">
        <authorList>
            <consortium name="Lawrence Berkeley National Laboratory"/>
            <person name="Steindorff A."/>
            <person name="Hensen N."/>
            <person name="Bonometti L."/>
            <person name="Westerberg I."/>
            <person name="Brannstrom I.O."/>
            <person name="Guillou S."/>
            <person name="Cros-Aarteil S."/>
            <person name="Calhoun S."/>
            <person name="Haridas S."/>
            <person name="Kuo A."/>
            <person name="Mondo S."/>
            <person name="Pangilinan J."/>
            <person name="Riley R."/>
            <person name="Labutti K."/>
            <person name="Andreopoulos B."/>
            <person name="Lipzen A."/>
            <person name="Chen C."/>
            <person name="Yanf M."/>
            <person name="Daum C."/>
            <person name="Ng V."/>
            <person name="Clum A."/>
            <person name="Ohm R."/>
            <person name="Martin F."/>
            <person name="Silar P."/>
            <person name="Natvig D."/>
            <person name="Lalanne C."/>
            <person name="Gautier V."/>
            <person name="Ament-Velasquez S.L."/>
            <person name="Kruys A."/>
            <person name="Hutchinson M.I."/>
            <person name="Powell A.J."/>
            <person name="Barry K."/>
            <person name="Miller A.N."/>
            <person name="Grigoriev I.V."/>
            <person name="Debuchy R."/>
            <person name="Gladieux P."/>
            <person name="Thoren M.H."/>
            <person name="Johannesson H."/>
        </authorList>
    </citation>
    <scope>NUCLEOTIDE SEQUENCE</scope>
    <source>
        <strain evidence="2">CBS 892.96</strain>
    </source>
</reference>
<dbReference type="AlphaFoldDB" id="A0AAN7A7N7"/>
<name>A0AAN7A7N7_9PEZI</name>
<evidence type="ECO:0000259" key="1">
    <source>
        <dbReference type="PROSITE" id="PS50097"/>
    </source>
</evidence>
<reference evidence="2" key="1">
    <citation type="journal article" date="2023" name="Mol. Phylogenet. Evol.">
        <title>Genome-scale phylogeny and comparative genomics of the fungal order Sordariales.</title>
        <authorList>
            <person name="Hensen N."/>
            <person name="Bonometti L."/>
            <person name="Westerberg I."/>
            <person name="Brannstrom I.O."/>
            <person name="Guillou S."/>
            <person name="Cros-Aarteil S."/>
            <person name="Calhoun S."/>
            <person name="Haridas S."/>
            <person name="Kuo A."/>
            <person name="Mondo S."/>
            <person name="Pangilinan J."/>
            <person name="Riley R."/>
            <person name="LaButti K."/>
            <person name="Andreopoulos B."/>
            <person name="Lipzen A."/>
            <person name="Chen C."/>
            <person name="Yan M."/>
            <person name="Daum C."/>
            <person name="Ng V."/>
            <person name="Clum A."/>
            <person name="Steindorff A."/>
            <person name="Ohm R.A."/>
            <person name="Martin F."/>
            <person name="Silar P."/>
            <person name="Natvig D.O."/>
            <person name="Lalanne C."/>
            <person name="Gautier V."/>
            <person name="Ament-Velasquez S.L."/>
            <person name="Kruys A."/>
            <person name="Hutchinson M.I."/>
            <person name="Powell A.J."/>
            <person name="Barry K."/>
            <person name="Miller A.N."/>
            <person name="Grigoriev I.V."/>
            <person name="Debuchy R."/>
            <person name="Gladieux P."/>
            <person name="Hiltunen Thoren M."/>
            <person name="Johannesson H."/>
        </authorList>
    </citation>
    <scope>NUCLEOTIDE SEQUENCE</scope>
    <source>
        <strain evidence="2">CBS 892.96</strain>
    </source>
</reference>
<dbReference type="InterPro" id="IPR045068">
    <property type="entry name" value="BACURD1-3"/>
</dbReference>
<comment type="caution">
    <text evidence="2">The sequence shown here is derived from an EMBL/GenBank/DDBJ whole genome shotgun (WGS) entry which is preliminary data.</text>
</comment>
<dbReference type="InterPro" id="IPR000210">
    <property type="entry name" value="BTB/POZ_dom"/>
</dbReference>
<accession>A0AAN7A7N7</accession>
<evidence type="ECO:0000313" key="3">
    <source>
        <dbReference type="Proteomes" id="UP001302321"/>
    </source>
</evidence>
<dbReference type="Proteomes" id="UP001302321">
    <property type="component" value="Unassembled WGS sequence"/>
</dbReference>
<dbReference type="EMBL" id="MU866236">
    <property type="protein sequence ID" value="KAK4175417.1"/>
    <property type="molecule type" value="Genomic_DNA"/>
</dbReference>
<evidence type="ECO:0000313" key="2">
    <source>
        <dbReference type="EMBL" id="KAK4175417.1"/>
    </source>
</evidence>
<dbReference type="InterPro" id="IPR003131">
    <property type="entry name" value="T1-type_BTB"/>
</dbReference>
<sequence>MMDATPSVPTVPQAAPPQYNKLISDSLDQVTLNVSGQKFTTTINILVGKSLFFAQLLQGDWKSFLQEDDSIFVDSDPDVFQHVLQYLRRGVFPLIHDQKKGHNYKLYADILAEARYFSIAG</sequence>
<dbReference type="Gene3D" id="3.30.710.10">
    <property type="entry name" value="Potassium Channel Kv1.1, Chain A"/>
    <property type="match status" value="1"/>
</dbReference>
<dbReference type="CDD" id="cd18316">
    <property type="entry name" value="BTB_POZ_KCTD-like"/>
    <property type="match status" value="1"/>
</dbReference>
<dbReference type="GO" id="GO:0051260">
    <property type="term" value="P:protein homooligomerization"/>
    <property type="evidence" value="ECO:0007669"/>
    <property type="project" value="InterPro"/>
</dbReference>
<protein>
    <recommendedName>
        <fullName evidence="1">BTB domain-containing protein</fullName>
    </recommendedName>
</protein>
<dbReference type="SUPFAM" id="SSF54695">
    <property type="entry name" value="POZ domain"/>
    <property type="match status" value="1"/>
</dbReference>